<proteinExistence type="predicted"/>
<protein>
    <submittedName>
        <fullName evidence="3">rRNA-processing protein FYV7</fullName>
    </submittedName>
</protein>
<dbReference type="AlphaFoldDB" id="A0A1I7XI59"/>
<organism evidence="2 3">
    <name type="scientific">Heterorhabditis bacteriophora</name>
    <name type="common">Entomopathogenic nematode worm</name>
    <dbReference type="NCBI Taxonomy" id="37862"/>
    <lineage>
        <taxon>Eukaryota</taxon>
        <taxon>Metazoa</taxon>
        <taxon>Ecdysozoa</taxon>
        <taxon>Nematoda</taxon>
        <taxon>Chromadorea</taxon>
        <taxon>Rhabditida</taxon>
        <taxon>Rhabditina</taxon>
        <taxon>Rhabditomorpha</taxon>
        <taxon>Strongyloidea</taxon>
        <taxon>Heterorhabditidae</taxon>
        <taxon>Heterorhabditis</taxon>
    </lineage>
</organism>
<feature type="coiled-coil region" evidence="1">
    <location>
        <begin position="61"/>
        <end position="128"/>
    </location>
</feature>
<evidence type="ECO:0000313" key="2">
    <source>
        <dbReference type="Proteomes" id="UP000095283"/>
    </source>
</evidence>
<accession>A0A1I7XI59</accession>
<evidence type="ECO:0000313" key="3">
    <source>
        <dbReference type="WBParaSite" id="Hba_17176"/>
    </source>
</evidence>
<dbReference type="WBParaSite" id="Hba_17176">
    <property type="protein sequence ID" value="Hba_17176"/>
    <property type="gene ID" value="Hba_17176"/>
</dbReference>
<reference evidence="3" key="1">
    <citation type="submission" date="2016-11" db="UniProtKB">
        <authorList>
            <consortium name="WormBaseParasite"/>
        </authorList>
    </citation>
    <scope>IDENTIFICATION</scope>
</reference>
<dbReference type="Proteomes" id="UP000095283">
    <property type="component" value="Unplaced"/>
</dbReference>
<keyword evidence="2" id="KW-1185">Reference proteome</keyword>
<name>A0A1I7XI59_HETBA</name>
<keyword evidence="1" id="KW-0175">Coiled coil</keyword>
<evidence type="ECO:0000256" key="1">
    <source>
        <dbReference type="SAM" id="Coils"/>
    </source>
</evidence>
<sequence>MNYSPVRRQVILIMSSILPKNVNNNMNKLTIQDNNSKNIKPELIYLPNCDYNPIVDNDYDNEKIQLRRDKEDEYLQQLEEKVDAAVEQLTRERTRIYKREREDRKLNIKKSINKKKKHLAKLHEKEQERRYQVRKQIKFLQKRL</sequence>